<keyword evidence="2 7" id="KW-0812">Transmembrane</keyword>
<evidence type="ECO:0000259" key="9">
    <source>
        <dbReference type="PROSITE" id="PS50929"/>
    </source>
</evidence>
<dbReference type="PROSITE" id="PS50893">
    <property type="entry name" value="ABC_TRANSPORTER_2"/>
    <property type="match status" value="1"/>
</dbReference>
<comment type="subcellular location">
    <subcellularLocation>
        <location evidence="1">Cell membrane</location>
        <topology evidence="1">Multi-pass membrane protein</topology>
    </subcellularLocation>
</comment>
<keyword evidence="6 7" id="KW-0472">Membrane</keyword>
<feature type="domain" description="ABC transporter" evidence="8">
    <location>
        <begin position="328"/>
        <end position="553"/>
    </location>
</feature>
<dbReference type="InterPro" id="IPR005898">
    <property type="entry name" value="Cyc_pep_transpt_SyrD/YojI"/>
</dbReference>
<dbReference type="PANTHER" id="PTHR24221">
    <property type="entry name" value="ATP-BINDING CASSETTE SUB-FAMILY B"/>
    <property type="match status" value="1"/>
</dbReference>
<dbReference type="Proteomes" id="UP000663929">
    <property type="component" value="Chromosome"/>
</dbReference>
<evidence type="ECO:0000259" key="8">
    <source>
        <dbReference type="PROSITE" id="PS50893"/>
    </source>
</evidence>
<sequence length="553" mass="62106">MSLIRALYQRSKVLMIVALLANVLSATLGVVLIAMINQSVASGDFHFTGGIPLFVALALALFVSGIVSQDLLNRLGAHIVRELRLMMVRRVLATPLARIERMGGHRIYTLLTNDIGNLSWAFGMVPVIAMNAMIVLMGFFYLGYLSPIYLAATVTLIVVGVGGTQLLLRRMRGLFEENRRRFDELYRHFGAVVHGGKELRINALRERHFLDRMLGPTADQLFHTGLRSDLFGIVSNNWNNLMLFGILGTVIFSSQWISGIGLDVLVGYVLTLIYLRGPISSLVGALPAYTRGQVAMKQFEDLDLIRLEDWREGDQAPPQADESSWSTLSLRDVTYRYPGNDDEFAFRLGPLSLDLEPGELVFFIGGNGSGKSTFAKLVTGLYQPTGGEIRLDGNPIVEENRKWYRNHFTAVFSDFYLFSQVLASSGSHGEDDQVVAYLKRLCLDHKVEVQDGALSTTELSTGQRKRLAFLMAYMEDRPIFLFDEWAADQDPIFREIFYTELLPELRRRGKAVLVITHDDRYFHLADRLFKFENGRPTQLAMGDRPETTEMAAG</sequence>
<dbReference type="KEGG" id="scor:J3U87_24770"/>
<evidence type="ECO:0000313" key="11">
    <source>
        <dbReference type="Proteomes" id="UP000663929"/>
    </source>
</evidence>
<feature type="transmembrane region" description="Helical" evidence="7">
    <location>
        <begin position="47"/>
        <end position="67"/>
    </location>
</feature>
<dbReference type="EMBL" id="CP071793">
    <property type="protein sequence ID" value="QTD48808.1"/>
    <property type="molecule type" value="Genomic_DNA"/>
</dbReference>
<name>A0A8A4TJ29_SULCO</name>
<dbReference type="AlphaFoldDB" id="A0A8A4TJ29"/>
<dbReference type="InterPro" id="IPR011527">
    <property type="entry name" value="ABC1_TM_dom"/>
</dbReference>
<dbReference type="PANTHER" id="PTHR24221:SF654">
    <property type="entry name" value="ATP-BINDING CASSETTE SUB-FAMILY B MEMBER 6"/>
    <property type="match status" value="1"/>
</dbReference>
<evidence type="ECO:0000256" key="2">
    <source>
        <dbReference type="ARBA" id="ARBA00022692"/>
    </source>
</evidence>
<dbReference type="InterPro" id="IPR003439">
    <property type="entry name" value="ABC_transporter-like_ATP-bd"/>
</dbReference>
<dbReference type="InterPro" id="IPR039421">
    <property type="entry name" value="Type_1_exporter"/>
</dbReference>
<dbReference type="Pfam" id="PF00005">
    <property type="entry name" value="ABC_tran"/>
    <property type="match status" value="1"/>
</dbReference>
<dbReference type="SMART" id="SM00382">
    <property type="entry name" value="AAA"/>
    <property type="match status" value="1"/>
</dbReference>
<evidence type="ECO:0000256" key="6">
    <source>
        <dbReference type="ARBA" id="ARBA00023136"/>
    </source>
</evidence>
<accession>A0A8A4TJ29</accession>
<dbReference type="GO" id="GO:0005524">
    <property type="term" value="F:ATP binding"/>
    <property type="evidence" value="ECO:0007669"/>
    <property type="project" value="UniProtKB-KW"/>
</dbReference>
<dbReference type="InterPro" id="IPR027417">
    <property type="entry name" value="P-loop_NTPase"/>
</dbReference>
<feature type="transmembrane region" description="Helical" evidence="7">
    <location>
        <begin position="148"/>
        <end position="168"/>
    </location>
</feature>
<dbReference type="GO" id="GO:0140359">
    <property type="term" value="F:ABC-type transporter activity"/>
    <property type="evidence" value="ECO:0007669"/>
    <property type="project" value="InterPro"/>
</dbReference>
<evidence type="ECO:0000313" key="10">
    <source>
        <dbReference type="EMBL" id="QTD48808.1"/>
    </source>
</evidence>
<feature type="transmembrane region" description="Helical" evidence="7">
    <location>
        <begin position="120"/>
        <end position="142"/>
    </location>
</feature>
<dbReference type="CDD" id="cd03228">
    <property type="entry name" value="ABCC_MRP_Like"/>
    <property type="match status" value="1"/>
</dbReference>
<evidence type="ECO:0000256" key="5">
    <source>
        <dbReference type="ARBA" id="ARBA00022989"/>
    </source>
</evidence>
<feature type="domain" description="ABC transmembrane type-1" evidence="9">
    <location>
        <begin position="13"/>
        <end position="291"/>
    </location>
</feature>
<dbReference type="PROSITE" id="PS50929">
    <property type="entry name" value="ABC_TM1F"/>
    <property type="match status" value="1"/>
</dbReference>
<evidence type="ECO:0000256" key="4">
    <source>
        <dbReference type="ARBA" id="ARBA00022840"/>
    </source>
</evidence>
<keyword evidence="3" id="KW-0547">Nucleotide-binding</keyword>
<dbReference type="SUPFAM" id="SSF90123">
    <property type="entry name" value="ABC transporter transmembrane region"/>
    <property type="match status" value="1"/>
</dbReference>
<protein>
    <submittedName>
        <fullName evidence="10">Cyclic peptide export ABC transporter</fullName>
    </submittedName>
</protein>
<dbReference type="InterPro" id="IPR036640">
    <property type="entry name" value="ABC1_TM_sf"/>
</dbReference>
<keyword evidence="5 7" id="KW-1133">Transmembrane helix</keyword>
<dbReference type="GO" id="GO:0034040">
    <property type="term" value="F:ATPase-coupled lipid transmembrane transporter activity"/>
    <property type="evidence" value="ECO:0007669"/>
    <property type="project" value="TreeGrafter"/>
</dbReference>
<dbReference type="GO" id="GO:0016887">
    <property type="term" value="F:ATP hydrolysis activity"/>
    <property type="evidence" value="ECO:0007669"/>
    <property type="project" value="InterPro"/>
</dbReference>
<feature type="transmembrane region" description="Helical" evidence="7">
    <location>
        <begin position="265"/>
        <end position="289"/>
    </location>
</feature>
<keyword evidence="4" id="KW-0067">ATP-binding</keyword>
<keyword evidence="11" id="KW-1185">Reference proteome</keyword>
<dbReference type="GO" id="GO:1904680">
    <property type="term" value="F:peptide transmembrane transporter activity"/>
    <property type="evidence" value="ECO:0007669"/>
    <property type="project" value="InterPro"/>
</dbReference>
<dbReference type="Gene3D" id="3.40.50.300">
    <property type="entry name" value="P-loop containing nucleotide triphosphate hydrolases"/>
    <property type="match status" value="1"/>
</dbReference>
<dbReference type="InterPro" id="IPR003593">
    <property type="entry name" value="AAA+_ATPase"/>
</dbReference>
<dbReference type="Gene3D" id="1.20.1560.10">
    <property type="entry name" value="ABC transporter type 1, transmembrane domain"/>
    <property type="match status" value="1"/>
</dbReference>
<reference evidence="10" key="1">
    <citation type="submission" date="2021-03" db="EMBL/GenBank/DDBJ databases">
        <title>Acanthopleuribacteraceae sp. M133.</title>
        <authorList>
            <person name="Wang G."/>
        </authorList>
    </citation>
    <scope>NUCLEOTIDE SEQUENCE</scope>
    <source>
        <strain evidence="10">M133</strain>
    </source>
</reference>
<evidence type="ECO:0000256" key="1">
    <source>
        <dbReference type="ARBA" id="ARBA00004651"/>
    </source>
</evidence>
<dbReference type="SUPFAM" id="SSF52540">
    <property type="entry name" value="P-loop containing nucleoside triphosphate hydrolases"/>
    <property type="match status" value="1"/>
</dbReference>
<gene>
    <name evidence="10" type="ORF">J3U87_24770</name>
</gene>
<proteinExistence type="predicted"/>
<evidence type="ECO:0000256" key="3">
    <source>
        <dbReference type="ARBA" id="ARBA00022741"/>
    </source>
</evidence>
<dbReference type="NCBIfam" id="TIGR01194">
    <property type="entry name" value="cyc_pep_trnsptr"/>
    <property type="match status" value="1"/>
</dbReference>
<evidence type="ECO:0000256" key="7">
    <source>
        <dbReference type="SAM" id="Phobius"/>
    </source>
</evidence>
<feature type="transmembrane region" description="Helical" evidence="7">
    <location>
        <begin position="12"/>
        <end position="35"/>
    </location>
</feature>
<dbReference type="RefSeq" id="WP_237378459.1">
    <property type="nucleotide sequence ID" value="NZ_CP071793.1"/>
</dbReference>
<dbReference type="GO" id="GO:0005886">
    <property type="term" value="C:plasma membrane"/>
    <property type="evidence" value="ECO:0007669"/>
    <property type="project" value="UniProtKB-SubCell"/>
</dbReference>
<dbReference type="GO" id="GO:0015833">
    <property type="term" value="P:peptide transport"/>
    <property type="evidence" value="ECO:0007669"/>
    <property type="project" value="InterPro"/>
</dbReference>
<feature type="transmembrane region" description="Helical" evidence="7">
    <location>
        <begin position="241"/>
        <end position="259"/>
    </location>
</feature>
<dbReference type="Pfam" id="PF00664">
    <property type="entry name" value="ABC_membrane"/>
    <property type="match status" value="1"/>
</dbReference>
<organism evidence="10 11">
    <name type="scientific">Sulfidibacter corallicola</name>
    <dbReference type="NCBI Taxonomy" id="2818388"/>
    <lineage>
        <taxon>Bacteria</taxon>
        <taxon>Pseudomonadati</taxon>
        <taxon>Acidobacteriota</taxon>
        <taxon>Holophagae</taxon>
        <taxon>Acanthopleuribacterales</taxon>
        <taxon>Acanthopleuribacteraceae</taxon>
        <taxon>Sulfidibacter</taxon>
    </lineage>
</organism>